<name>A0A922M525_SPOEX</name>
<dbReference type="AlphaFoldDB" id="A0A922M525"/>
<evidence type="ECO:0000313" key="2">
    <source>
        <dbReference type="Proteomes" id="UP000814243"/>
    </source>
</evidence>
<organism evidence="1 2">
    <name type="scientific">Spodoptera exigua</name>
    <name type="common">Beet armyworm</name>
    <name type="synonym">Noctua fulgens</name>
    <dbReference type="NCBI Taxonomy" id="7107"/>
    <lineage>
        <taxon>Eukaryota</taxon>
        <taxon>Metazoa</taxon>
        <taxon>Ecdysozoa</taxon>
        <taxon>Arthropoda</taxon>
        <taxon>Hexapoda</taxon>
        <taxon>Insecta</taxon>
        <taxon>Pterygota</taxon>
        <taxon>Neoptera</taxon>
        <taxon>Endopterygota</taxon>
        <taxon>Lepidoptera</taxon>
        <taxon>Glossata</taxon>
        <taxon>Ditrysia</taxon>
        <taxon>Noctuoidea</taxon>
        <taxon>Noctuidae</taxon>
        <taxon>Amphipyrinae</taxon>
        <taxon>Spodoptera</taxon>
    </lineage>
</organism>
<accession>A0A922M525</accession>
<comment type="caution">
    <text evidence="1">The sequence shown here is derived from an EMBL/GenBank/DDBJ whole genome shotgun (WGS) entry which is preliminary data.</text>
</comment>
<protein>
    <submittedName>
        <fullName evidence="1">Uncharacterized protein</fullName>
    </submittedName>
</protein>
<evidence type="ECO:0000313" key="1">
    <source>
        <dbReference type="EMBL" id="KAH9630552.1"/>
    </source>
</evidence>
<proteinExistence type="predicted"/>
<dbReference type="Proteomes" id="UP000814243">
    <property type="component" value="Unassembled WGS sequence"/>
</dbReference>
<reference evidence="1" key="1">
    <citation type="journal article" date="2021" name="G3 (Bethesda)">
        <title>Genome and transcriptome analysis of the beet armyworm Spodoptera exigua reveals targets for pest control. .</title>
        <authorList>
            <person name="Simon S."/>
            <person name="Breeschoten T."/>
            <person name="Jansen H.J."/>
            <person name="Dirks R.P."/>
            <person name="Schranz M.E."/>
            <person name="Ros V.I.D."/>
        </authorList>
    </citation>
    <scope>NUCLEOTIDE SEQUENCE</scope>
    <source>
        <strain evidence="1">TB_SE_WUR_2020</strain>
    </source>
</reference>
<gene>
    <name evidence="1" type="ORF">HF086_018468</name>
</gene>
<sequence length="103" mass="11590">MIVVPRSRLPAEAVAQEAVMVALYHFFCLVIAECGGTEQLVRCVTPYSLLNQILLYFFAPNKEDIDCRLLNVYRSAGGADLETRVMPCCCWPCCVIPRPKLHK</sequence>
<dbReference type="EMBL" id="JACEFF010000818">
    <property type="protein sequence ID" value="KAH9630552.1"/>
    <property type="molecule type" value="Genomic_DNA"/>
</dbReference>